<comment type="caution">
    <text evidence="1">The sequence shown here is derived from an EMBL/GenBank/DDBJ whole genome shotgun (WGS) entry which is preliminary data.</text>
</comment>
<name>A0ABR2V075_9PEZI</name>
<organism evidence="1 2">
    <name type="scientific">Seiridium unicorne</name>
    <dbReference type="NCBI Taxonomy" id="138068"/>
    <lineage>
        <taxon>Eukaryota</taxon>
        <taxon>Fungi</taxon>
        <taxon>Dikarya</taxon>
        <taxon>Ascomycota</taxon>
        <taxon>Pezizomycotina</taxon>
        <taxon>Sordariomycetes</taxon>
        <taxon>Xylariomycetidae</taxon>
        <taxon>Amphisphaeriales</taxon>
        <taxon>Sporocadaceae</taxon>
        <taxon>Seiridium</taxon>
    </lineage>
</organism>
<protein>
    <submittedName>
        <fullName evidence="1">F-box domain-containing protein</fullName>
    </submittedName>
</protein>
<evidence type="ECO:0000313" key="1">
    <source>
        <dbReference type="EMBL" id="KAK9419999.1"/>
    </source>
</evidence>
<proteinExistence type="predicted"/>
<keyword evidence="2" id="KW-1185">Reference proteome</keyword>
<dbReference type="Proteomes" id="UP001408356">
    <property type="component" value="Unassembled WGS sequence"/>
</dbReference>
<reference evidence="1 2" key="1">
    <citation type="journal article" date="2024" name="J. Plant Pathol.">
        <title>Sequence and assembly of the genome of Seiridium unicorne, isolate CBS 538.82, causal agent of cypress canker disease.</title>
        <authorList>
            <person name="Scali E."/>
            <person name="Rocca G.D."/>
            <person name="Danti R."/>
            <person name="Garbelotto M."/>
            <person name="Barberini S."/>
            <person name="Baroncelli R."/>
            <person name="Emiliani G."/>
        </authorList>
    </citation>
    <scope>NUCLEOTIDE SEQUENCE [LARGE SCALE GENOMIC DNA]</scope>
    <source>
        <strain evidence="1 2">BM-138-508</strain>
    </source>
</reference>
<gene>
    <name evidence="1" type="ORF">SUNI508_06758</name>
</gene>
<dbReference type="EMBL" id="JARVKF010000268">
    <property type="protein sequence ID" value="KAK9419999.1"/>
    <property type="molecule type" value="Genomic_DNA"/>
</dbReference>
<evidence type="ECO:0000313" key="2">
    <source>
        <dbReference type="Proteomes" id="UP001408356"/>
    </source>
</evidence>
<accession>A0ABR2V075</accession>
<sequence>MASSLLTLPTELLQMVLRALVPEPLSIDSTRQLSTDFRQRRRSLWSLCLTSRHLNATGYLYRNIALTEPVQFLYLFRSLLANRDLRSHIREFACFADISRQSSARVQFSKVWNYNLPYFQSVILDPNDAEILEAMDVELLPMDIESALDDACNNHWCDDDCWRSIVADLPSIVAGIALCFMSHLESLLLLLVSTGGYEQLGILDHGLSMGIKPDPHRSRPAHLFSSVKTVKLLCKAESFRSVWHPDTGSGTVISPAAVPHWQFCHTSRVELLADNGNWPCFPRELPLDFSSYSGLDRFHLLKDLRLYESKTCPATLGRVLKAATGLETFHYTTRHQEWNSSYSFLPDEYEWSMNEALAIAKSRLHELNMGSVTRKKFLGPEEYTELERINVLPSYTSLKRLSIDLRWLIPLSSSETLYAPIMGLLPESLVELTLRETWESTVHQDTTSKRCRNVAHASWIWAALAGFIFDVQDKKLHEKLPKLRRLVFQASNPEHDVWVAVETRDGHPGLPTTHVESVADLVNRFKKNGVEFIWEVSDQNMRASEGTCS</sequence>